<dbReference type="InterPro" id="IPR053134">
    <property type="entry name" value="RNA-dir_DNA_polymerase"/>
</dbReference>
<keyword evidence="1" id="KW-0645">Protease</keyword>
<dbReference type="Pfam" id="PF17919">
    <property type="entry name" value="RT_RNaseH_2"/>
    <property type="match status" value="1"/>
</dbReference>
<evidence type="ECO:0000256" key="2">
    <source>
        <dbReference type="ARBA" id="ARBA00022679"/>
    </source>
</evidence>
<keyword evidence="7" id="KW-0695">RNA-directed DNA polymerase</keyword>
<dbReference type="GO" id="GO:0006508">
    <property type="term" value="P:proteolysis"/>
    <property type="evidence" value="ECO:0007669"/>
    <property type="project" value="UniProtKB-KW"/>
</dbReference>
<dbReference type="Gene3D" id="3.10.10.10">
    <property type="entry name" value="HIV Type 1 Reverse Transcriptase, subunit A, domain 1"/>
    <property type="match status" value="1"/>
</dbReference>
<evidence type="ECO:0000256" key="4">
    <source>
        <dbReference type="ARBA" id="ARBA00022722"/>
    </source>
</evidence>
<dbReference type="InterPro" id="IPR021109">
    <property type="entry name" value="Peptidase_aspartic_dom_sf"/>
</dbReference>
<comment type="caution">
    <text evidence="10">The sequence shown here is derived from an EMBL/GenBank/DDBJ whole genome shotgun (WGS) entry which is preliminary data.</text>
</comment>
<dbReference type="CDD" id="cd00303">
    <property type="entry name" value="retropepsin_like"/>
    <property type="match status" value="1"/>
</dbReference>
<dbReference type="InterPro" id="IPR043128">
    <property type="entry name" value="Rev_trsase/Diguanyl_cyclase"/>
</dbReference>
<dbReference type="EMBL" id="BKCJ010311229">
    <property type="protein sequence ID" value="GEZ69549.1"/>
    <property type="molecule type" value="Genomic_DNA"/>
</dbReference>
<evidence type="ECO:0000256" key="3">
    <source>
        <dbReference type="ARBA" id="ARBA00022695"/>
    </source>
</evidence>
<reference evidence="10" key="1">
    <citation type="journal article" date="2019" name="Sci. Rep.">
        <title>Draft genome of Tanacetum cinerariifolium, the natural source of mosquito coil.</title>
        <authorList>
            <person name="Yamashiro T."/>
            <person name="Shiraishi A."/>
            <person name="Satake H."/>
            <person name="Nakayama K."/>
        </authorList>
    </citation>
    <scope>NUCLEOTIDE SEQUENCE</scope>
</reference>
<evidence type="ECO:0000256" key="7">
    <source>
        <dbReference type="ARBA" id="ARBA00022918"/>
    </source>
</evidence>
<dbReference type="AlphaFoldDB" id="A0A699IQD9"/>
<keyword evidence="4" id="KW-0540">Nuclease</keyword>
<keyword evidence="5" id="KW-0255">Endonuclease</keyword>
<dbReference type="Gene3D" id="2.40.70.10">
    <property type="entry name" value="Acid Proteases"/>
    <property type="match status" value="1"/>
</dbReference>
<feature type="transmembrane region" description="Helical" evidence="8">
    <location>
        <begin position="198"/>
        <end position="220"/>
    </location>
</feature>
<dbReference type="InterPro" id="IPR000477">
    <property type="entry name" value="RT_dom"/>
</dbReference>
<evidence type="ECO:0000256" key="8">
    <source>
        <dbReference type="SAM" id="Phobius"/>
    </source>
</evidence>
<feature type="non-terminal residue" evidence="10">
    <location>
        <position position="530"/>
    </location>
</feature>
<dbReference type="Pfam" id="PF08284">
    <property type="entry name" value="RVP_2"/>
    <property type="match status" value="1"/>
</dbReference>
<organism evidence="10">
    <name type="scientific">Tanacetum cinerariifolium</name>
    <name type="common">Dalmatian daisy</name>
    <name type="synonym">Chrysanthemum cinerariifolium</name>
    <dbReference type="NCBI Taxonomy" id="118510"/>
    <lineage>
        <taxon>Eukaryota</taxon>
        <taxon>Viridiplantae</taxon>
        <taxon>Streptophyta</taxon>
        <taxon>Embryophyta</taxon>
        <taxon>Tracheophyta</taxon>
        <taxon>Spermatophyta</taxon>
        <taxon>Magnoliopsida</taxon>
        <taxon>eudicotyledons</taxon>
        <taxon>Gunneridae</taxon>
        <taxon>Pentapetalae</taxon>
        <taxon>asterids</taxon>
        <taxon>campanulids</taxon>
        <taxon>Asterales</taxon>
        <taxon>Asteraceae</taxon>
        <taxon>Asteroideae</taxon>
        <taxon>Anthemideae</taxon>
        <taxon>Anthemidinae</taxon>
        <taxon>Tanacetum</taxon>
    </lineage>
</organism>
<dbReference type="SUPFAM" id="SSF50630">
    <property type="entry name" value="Acid proteases"/>
    <property type="match status" value="1"/>
</dbReference>
<dbReference type="Pfam" id="PF00078">
    <property type="entry name" value="RVT_1"/>
    <property type="match status" value="1"/>
</dbReference>
<protein>
    <recommendedName>
        <fullName evidence="9">Reverse transcriptase domain-containing protein</fullName>
    </recommendedName>
</protein>
<keyword evidence="8" id="KW-1133">Transmembrane helix</keyword>
<proteinExistence type="predicted"/>
<sequence length="530" mass="61328">MNDYRNDMATYCNFMACDVPKFDETFDLIACTKWLSAVEGAFHTSCCKEKNKVNFASNFLHDSAKIWWEGKFCKKGHKSNECPKLKVIEAKPLKSIKEEKVEKTVVPTPTARTYMMAIEEDKVVHDVITGTILVSSIPARVLYDSGASVSFVSLEFSKNLPTLPNRLPFPLEVEIAGNEIVVVSKVYRDMEIEIDDSVFRIDLITIILGAFYIVIGMDWLDRDKRKGDFKLCSMMKIRKYLSHGCQPFMTHTCHIPPERQVEFRIDLILGETPIAKTPCRLAPSEIKELMSQLQELLDKGFIRPSSSPWEASILFVKKKDDSMRMCIDYRELHKVTLTNVYPLPRIDDVFDQLQGSRWFLKIDLRLGYHQLKVREKDIPKTAFRTRYGHYEFVVMPFGLTDAPTIFMDLMNRVCRPMLDKSVIVFIDDILIYSKSKKGREAHLREILETLRKERLYTKFVQDFSKIALSLTKLTKKNTPFVWGEEQEEAFVTLRRRLCETLILVLPERTEDMVVYSDASYSGLGCDLMQQ</sequence>
<evidence type="ECO:0000256" key="5">
    <source>
        <dbReference type="ARBA" id="ARBA00022759"/>
    </source>
</evidence>
<keyword evidence="3" id="KW-0548">Nucleotidyltransferase</keyword>
<dbReference type="GO" id="GO:0004519">
    <property type="term" value="F:endonuclease activity"/>
    <property type="evidence" value="ECO:0007669"/>
    <property type="project" value="UniProtKB-KW"/>
</dbReference>
<evidence type="ECO:0000313" key="10">
    <source>
        <dbReference type="EMBL" id="GEZ69549.1"/>
    </source>
</evidence>
<dbReference type="GO" id="GO:0003964">
    <property type="term" value="F:RNA-directed DNA polymerase activity"/>
    <property type="evidence" value="ECO:0007669"/>
    <property type="project" value="UniProtKB-KW"/>
</dbReference>
<evidence type="ECO:0000256" key="1">
    <source>
        <dbReference type="ARBA" id="ARBA00022670"/>
    </source>
</evidence>
<accession>A0A699IQD9</accession>
<dbReference type="PANTHER" id="PTHR24559">
    <property type="entry name" value="TRANSPOSON TY3-I GAG-POL POLYPROTEIN"/>
    <property type="match status" value="1"/>
</dbReference>
<dbReference type="PANTHER" id="PTHR24559:SF453">
    <property type="entry name" value="NUCLEOTIDYLTRANSFERASE, RIBONUCLEASE H"/>
    <property type="match status" value="1"/>
</dbReference>
<dbReference type="SUPFAM" id="SSF56672">
    <property type="entry name" value="DNA/RNA polymerases"/>
    <property type="match status" value="1"/>
</dbReference>
<dbReference type="InterPro" id="IPR041577">
    <property type="entry name" value="RT_RNaseH_2"/>
</dbReference>
<dbReference type="GO" id="GO:0008233">
    <property type="term" value="F:peptidase activity"/>
    <property type="evidence" value="ECO:0007669"/>
    <property type="project" value="UniProtKB-KW"/>
</dbReference>
<evidence type="ECO:0000256" key="6">
    <source>
        <dbReference type="ARBA" id="ARBA00022801"/>
    </source>
</evidence>
<keyword evidence="8" id="KW-0812">Transmembrane</keyword>
<dbReference type="Gene3D" id="3.30.70.270">
    <property type="match status" value="1"/>
</dbReference>
<dbReference type="FunFam" id="3.10.10.10:FF:000007">
    <property type="entry name" value="Retrovirus-related Pol polyprotein from transposon 17.6-like Protein"/>
    <property type="match status" value="1"/>
</dbReference>
<dbReference type="CDD" id="cd01647">
    <property type="entry name" value="RT_LTR"/>
    <property type="match status" value="1"/>
</dbReference>
<gene>
    <name evidence="10" type="ORF">Tci_541522</name>
</gene>
<dbReference type="InterPro" id="IPR043502">
    <property type="entry name" value="DNA/RNA_pol_sf"/>
</dbReference>
<name>A0A699IQD9_TANCI</name>
<evidence type="ECO:0000259" key="9">
    <source>
        <dbReference type="PROSITE" id="PS50878"/>
    </source>
</evidence>
<feature type="domain" description="Reverse transcriptase" evidence="9">
    <location>
        <begin position="297"/>
        <end position="487"/>
    </location>
</feature>
<keyword evidence="8" id="KW-0472">Membrane</keyword>
<keyword evidence="2" id="KW-0808">Transferase</keyword>
<keyword evidence="6" id="KW-0378">Hydrolase</keyword>
<dbReference type="PROSITE" id="PS50878">
    <property type="entry name" value="RT_POL"/>
    <property type="match status" value="1"/>
</dbReference>